<protein>
    <submittedName>
        <fullName evidence="2">Uncharacterized protein</fullName>
    </submittedName>
</protein>
<dbReference type="AlphaFoldDB" id="A0A915J2S1"/>
<reference evidence="2" key="1">
    <citation type="submission" date="2022-11" db="UniProtKB">
        <authorList>
            <consortium name="WormBaseParasite"/>
        </authorList>
    </citation>
    <scope>IDENTIFICATION</scope>
</reference>
<proteinExistence type="predicted"/>
<dbReference type="WBParaSite" id="nRc.2.0.1.t19997-RA">
    <property type="protein sequence ID" value="nRc.2.0.1.t19997-RA"/>
    <property type="gene ID" value="nRc.2.0.1.g19997"/>
</dbReference>
<sequence length="148" mass="16847">MQFCGKRPTPQVYITKLSNFAVAGTLDNDIIEWRPLHTQDASAEVLTLDMAHPLRDMFHHEHREGLVEWANFSTTSESETVMHMDIEYDQTDSRKIVKIFNILFLKNVQAGFCRVFKPPKFGASKIDGIDESKSSNGIWKGGTFIVVE</sequence>
<keyword evidence="1" id="KW-1185">Reference proteome</keyword>
<dbReference type="Proteomes" id="UP000887565">
    <property type="component" value="Unplaced"/>
</dbReference>
<accession>A0A915J2S1</accession>
<organism evidence="1 2">
    <name type="scientific">Romanomermis culicivorax</name>
    <name type="common">Nematode worm</name>
    <dbReference type="NCBI Taxonomy" id="13658"/>
    <lineage>
        <taxon>Eukaryota</taxon>
        <taxon>Metazoa</taxon>
        <taxon>Ecdysozoa</taxon>
        <taxon>Nematoda</taxon>
        <taxon>Enoplea</taxon>
        <taxon>Dorylaimia</taxon>
        <taxon>Mermithida</taxon>
        <taxon>Mermithoidea</taxon>
        <taxon>Mermithidae</taxon>
        <taxon>Romanomermis</taxon>
    </lineage>
</organism>
<evidence type="ECO:0000313" key="2">
    <source>
        <dbReference type="WBParaSite" id="nRc.2.0.1.t19997-RA"/>
    </source>
</evidence>
<name>A0A915J2S1_ROMCU</name>
<evidence type="ECO:0000313" key="1">
    <source>
        <dbReference type="Proteomes" id="UP000887565"/>
    </source>
</evidence>